<keyword evidence="3" id="KW-1185">Reference proteome</keyword>
<dbReference type="EnsemblMetazoa" id="XM_031931547">
    <property type="protein sequence ID" value="XP_031787407"/>
    <property type="gene ID" value="LOC116417614"/>
</dbReference>
<proteinExistence type="predicted"/>
<dbReference type="InParanoid" id="A0A7M7TAM0"/>
<dbReference type="InterPro" id="IPR039977">
    <property type="entry name" value="Suv4-20/Set9"/>
</dbReference>
<accession>A0A7M7TAM0</accession>
<reference evidence="2" key="1">
    <citation type="submission" date="2021-01" db="UniProtKB">
        <authorList>
            <consortium name="EnsemblMetazoa"/>
        </authorList>
    </citation>
    <scope>IDENTIFICATION</scope>
</reference>
<protein>
    <recommendedName>
        <fullName evidence="1">SET domain-containing protein</fullName>
    </recommendedName>
</protein>
<dbReference type="SMART" id="SM00317">
    <property type="entry name" value="SET"/>
    <property type="match status" value="1"/>
</dbReference>
<evidence type="ECO:0000313" key="2">
    <source>
        <dbReference type="EnsemblMetazoa" id="XP_031787407"/>
    </source>
</evidence>
<dbReference type="GO" id="GO:0042799">
    <property type="term" value="F:histone H4K20 methyltransferase activity"/>
    <property type="evidence" value="ECO:0007669"/>
    <property type="project" value="TreeGrafter"/>
</dbReference>
<dbReference type="AlphaFoldDB" id="A0A7M7TAM0"/>
<dbReference type="SUPFAM" id="SSF82199">
    <property type="entry name" value="SET domain"/>
    <property type="match status" value="1"/>
</dbReference>
<dbReference type="Gene3D" id="2.170.270.10">
    <property type="entry name" value="SET domain"/>
    <property type="match status" value="1"/>
</dbReference>
<sequence length="237" mass="27091">MKKTAAPYLIRHYLEYGIYSDCKCYSKNTAIIIISLILYLFERYSKNVNQGVKVCATKFWPKNAILKYLNGYTTKLTQKELEYLTNAHLDFSIMSGTSDSENQKLWLGPGSYVNQDCQPNAKLHTLKMNGELCLQATRNIYVGEEITWNYELEYFETGECECMTCKKENKYVKVPDFQIKTPATLKNAVVVLDRLSREQMNKSNSSIDRTSNTSSEVVNSSLSDLSMNTINEILGIN</sequence>
<feature type="domain" description="SET" evidence="1">
    <location>
        <begin position="1"/>
        <end position="151"/>
    </location>
</feature>
<dbReference type="Proteomes" id="UP000002358">
    <property type="component" value="Unassembled WGS sequence"/>
</dbReference>
<name>A0A7M7TAM0_NASVI</name>
<dbReference type="Pfam" id="PF00856">
    <property type="entry name" value="SET"/>
    <property type="match status" value="1"/>
</dbReference>
<dbReference type="PANTHER" id="PTHR12977:SF4">
    <property type="entry name" value="HISTONE-LYSINE N-METHYLTRANSFERASE KMT5B"/>
    <property type="match status" value="1"/>
</dbReference>
<dbReference type="PROSITE" id="PS50280">
    <property type="entry name" value="SET"/>
    <property type="match status" value="1"/>
</dbReference>
<dbReference type="GeneID" id="116417614"/>
<evidence type="ECO:0000259" key="1">
    <source>
        <dbReference type="PROSITE" id="PS50280"/>
    </source>
</evidence>
<dbReference type="SMR" id="A0A7M7TAM0"/>
<dbReference type="GO" id="GO:0005634">
    <property type="term" value="C:nucleus"/>
    <property type="evidence" value="ECO:0007669"/>
    <property type="project" value="TreeGrafter"/>
</dbReference>
<dbReference type="InterPro" id="IPR046341">
    <property type="entry name" value="SET_dom_sf"/>
</dbReference>
<evidence type="ECO:0000313" key="3">
    <source>
        <dbReference type="Proteomes" id="UP000002358"/>
    </source>
</evidence>
<dbReference type="InterPro" id="IPR001214">
    <property type="entry name" value="SET_dom"/>
</dbReference>
<organism evidence="2 3">
    <name type="scientific">Nasonia vitripennis</name>
    <name type="common">Parasitic wasp</name>
    <dbReference type="NCBI Taxonomy" id="7425"/>
    <lineage>
        <taxon>Eukaryota</taxon>
        <taxon>Metazoa</taxon>
        <taxon>Ecdysozoa</taxon>
        <taxon>Arthropoda</taxon>
        <taxon>Hexapoda</taxon>
        <taxon>Insecta</taxon>
        <taxon>Pterygota</taxon>
        <taxon>Neoptera</taxon>
        <taxon>Endopterygota</taxon>
        <taxon>Hymenoptera</taxon>
        <taxon>Apocrita</taxon>
        <taxon>Proctotrupomorpha</taxon>
        <taxon>Chalcidoidea</taxon>
        <taxon>Pteromalidae</taxon>
        <taxon>Pteromalinae</taxon>
        <taxon>Nasonia</taxon>
    </lineage>
</organism>
<dbReference type="KEGG" id="nvi:116417614"/>
<dbReference type="RefSeq" id="XP_031787407.1">
    <property type="nucleotide sequence ID" value="XM_031931547.2"/>
</dbReference>
<dbReference type="PANTHER" id="PTHR12977">
    <property type="entry name" value="SUPPRESSOR OF VARIEGATION 4-20-RELATED"/>
    <property type="match status" value="1"/>
</dbReference>